<evidence type="ECO:0000256" key="1">
    <source>
        <dbReference type="SAM" id="Phobius"/>
    </source>
</evidence>
<dbReference type="Proteomes" id="UP000321389">
    <property type="component" value="Chromosome"/>
</dbReference>
<accession>A0A5B8L0A3</accession>
<name>A0A5B8L0A3_9HYPH</name>
<keyword evidence="1" id="KW-0472">Membrane</keyword>
<dbReference type="KEGG" id="niy:FQ775_13400"/>
<proteinExistence type="predicted"/>
<evidence type="ECO:0000313" key="3">
    <source>
        <dbReference type="Proteomes" id="UP000321389"/>
    </source>
</evidence>
<reference evidence="2" key="1">
    <citation type="submission" date="2020-04" db="EMBL/GenBank/DDBJ databases">
        <title>Nitratireductor sp. nov. isolated from mangrove soil.</title>
        <authorList>
            <person name="Ye Y."/>
        </authorList>
    </citation>
    <scope>NUCLEOTIDE SEQUENCE</scope>
    <source>
        <strain evidence="2">SY7</strain>
    </source>
</reference>
<organism evidence="2 3">
    <name type="scientific">Nitratireductor mangrovi</name>
    <dbReference type="NCBI Taxonomy" id="2599600"/>
    <lineage>
        <taxon>Bacteria</taxon>
        <taxon>Pseudomonadati</taxon>
        <taxon>Pseudomonadota</taxon>
        <taxon>Alphaproteobacteria</taxon>
        <taxon>Hyphomicrobiales</taxon>
        <taxon>Phyllobacteriaceae</taxon>
        <taxon>Nitratireductor</taxon>
    </lineage>
</organism>
<sequence>MAVPTPLPAVRWWSILIGVAVAVILAVVAWLFFNQAANAQAIREVSQALRIPRAPLYVYFGLSAALSAVMALVTIPLGRLHTGGTEHMEDAL</sequence>
<protein>
    <submittedName>
        <fullName evidence="2">Uncharacterized protein</fullName>
    </submittedName>
</protein>
<keyword evidence="3" id="KW-1185">Reference proteome</keyword>
<feature type="transmembrane region" description="Helical" evidence="1">
    <location>
        <begin position="12"/>
        <end position="33"/>
    </location>
</feature>
<keyword evidence="1" id="KW-1133">Transmembrane helix</keyword>
<evidence type="ECO:0000313" key="2">
    <source>
        <dbReference type="EMBL" id="QDZ01296.1"/>
    </source>
</evidence>
<keyword evidence="1" id="KW-0812">Transmembrane</keyword>
<feature type="transmembrane region" description="Helical" evidence="1">
    <location>
        <begin position="54"/>
        <end position="75"/>
    </location>
</feature>
<gene>
    <name evidence="2" type="ORF">FQ775_13400</name>
</gene>
<dbReference type="EMBL" id="CP042301">
    <property type="protein sequence ID" value="QDZ01296.1"/>
    <property type="molecule type" value="Genomic_DNA"/>
</dbReference>
<dbReference type="AlphaFoldDB" id="A0A5B8L0A3"/>
<dbReference type="OrthoDB" id="2877624at2"/>
<dbReference type="RefSeq" id="WP_146299941.1">
    <property type="nucleotide sequence ID" value="NZ_CP042301.2"/>
</dbReference>